<keyword evidence="2" id="KW-1185">Reference proteome</keyword>
<reference evidence="1" key="2">
    <citation type="journal article" date="2022" name="New Phytol.">
        <title>Evolutionary transition to the ectomycorrhizal habit in the genomes of a hyperdiverse lineage of mushroom-forming fungi.</title>
        <authorList>
            <person name="Looney B."/>
            <person name="Miyauchi S."/>
            <person name="Morin E."/>
            <person name="Drula E."/>
            <person name="Courty P.E."/>
            <person name="Kohler A."/>
            <person name="Kuo A."/>
            <person name="LaButti K."/>
            <person name="Pangilinan J."/>
            <person name="Lipzen A."/>
            <person name="Riley R."/>
            <person name="Andreopoulos W."/>
            <person name="He G."/>
            <person name="Johnson J."/>
            <person name="Nolan M."/>
            <person name="Tritt A."/>
            <person name="Barry K.W."/>
            <person name="Grigoriev I.V."/>
            <person name="Nagy L.G."/>
            <person name="Hibbett D."/>
            <person name="Henrissat B."/>
            <person name="Matheny P.B."/>
            <person name="Labbe J."/>
            <person name="Martin F.M."/>
        </authorList>
    </citation>
    <scope>NUCLEOTIDE SEQUENCE</scope>
    <source>
        <strain evidence="1">FP105234-sp</strain>
    </source>
</reference>
<sequence>MDSDEKFSAALSALDIDFDGKLVEIFTPAELLKHVLSPWNEFAADWTSRCLADGEVDWYLFGQVLQALVDLLNTLSRRFVTRVKANANTTPIPPISLDGVRGSPMLYDEVHAWLDSPALRPLSQDAQALLRSHQALGGDFPAHAFLEHLYDLAVRSIGAAVHAEKTAYSVAKTDITIMKQEMDQDVADSAGKLRTLFAFYVRPKRPAPDDERSGFRCASVLSISMISILTYRISNQSISLVEAAQVICFDVLDLDV</sequence>
<accession>A0ACB8SAA0</accession>
<dbReference type="EMBL" id="MU275843">
    <property type="protein sequence ID" value="KAI0052841.1"/>
    <property type="molecule type" value="Genomic_DNA"/>
</dbReference>
<gene>
    <name evidence="1" type="ORF">FA95DRAFT_1168913</name>
</gene>
<organism evidence="1 2">
    <name type="scientific">Auriscalpium vulgare</name>
    <dbReference type="NCBI Taxonomy" id="40419"/>
    <lineage>
        <taxon>Eukaryota</taxon>
        <taxon>Fungi</taxon>
        <taxon>Dikarya</taxon>
        <taxon>Basidiomycota</taxon>
        <taxon>Agaricomycotina</taxon>
        <taxon>Agaricomycetes</taxon>
        <taxon>Russulales</taxon>
        <taxon>Auriscalpiaceae</taxon>
        <taxon>Auriscalpium</taxon>
    </lineage>
</organism>
<name>A0ACB8SAA0_9AGAM</name>
<evidence type="ECO:0000313" key="2">
    <source>
        <dbReference type="Proteomes" id="UP000814033"/>
    </source>
</evidence>
<dbReference type="Proteomes" id="UP000814033">
    <property type="component" value="Unassembled WGS sequence"/>
</dbReference>
<reference evidence="1" key="1">
    <citation type="submission" date="2021-02" db="EMBL/GenBank/DDBJ databases">
        <authorList>
            <consortium name="DOE Joint Genome Institute"/>
            <person name="Ahrendt S."/>
            <person name="Looney B.P."/>
            <person name="Miyauchi S."/>
            <person name="Morin E."/>
            <person name="Drula E."/>
            <person name="Courty P.E."/>
            <person name="Chicoki N."/>
            <person name="Fauchery L."/>
            <person name="Kohler A."/>
            <person name="Kuo A."/>
            <person name="Labutti K."/>
            <person name="Pangilinan J."/>
            <person name="Lipzen A."/>
            <person name="Riley R."/>
            <person name="Andreopoulos W."/>
            <person name="He G."/>
            <person name="Johnson J."/>
            <person name="Barry K.W."/>
            <person name="Grigoriev I.V."/>
            <person name="Nagy L."/>
            <person name="Hibbett D."/>
            <person name="Henrissat B."/>
            <person name="Matheny P.B."/>
            <person name="Labbe J."/>
            <person name="Martin F."/>
        </authorList>
    </citation>
    <scope>NUCLEOTIDE SEQUENCE</scope>
    <source>
        <strain evidence="1">FP105234-sp</strain>
    </source>
</reference>
<comment type="caution">
    <text evidence="1">The sequence shown here is derived from an EMBL/GenBank/DDBJ whole genome shotgun (WGS) entry which is preliminary data.</text>
</comment>
<protein>
    <submittedName>
        <fullName evidence="1">Uncharacterized protein</fullName>
    </submittedName>
</protein>
<proteinExistence type="predicted"/>
<evidence type="ECO:0000313" key="1">
    <source>
        <dbReference type="EMBL" id="KAI0052841.1"/>
    </source>
</evidence>